<dbReference type="GO" id="GO:0030570">
    <property type="term" value="F:pectate lyase activity"/>
    <property type="evidence" value="ECO:0007669"/>
    <property type="project" value="InterPro"/>
</dbReference>
<reference evidence="8" key="1">
    <citation type="submission" date="2023-01" db="EMBL/GenBank/DDBJ databases">
        <title>The chitinases involved in constricting ring structure development in the nematode-trapping fungus Drechslerella dactyloides.</title>
        <authorList>
            <person name="Wang R."/>
            <person name="Zhang L."/>
            <person name="Tang P."/>
            <person name="Li S."/>
            <person name="Liang L."/>
        </authorList>
    </citation>
    <scope>NUCLEOTIDE SEQUENCE</scope>
    <source>
        <strain evidence="8">YMF1.00031</strain>
    </source>
</reference>
<dbReference type="InterPro" id="IPR045032">
    <property type="entry name" value="PEL"/>
</dbReference>
<feature type="compositionally biased region" description="Basic residues" evidence="5">
    <location>
        <begin position="531"/>
        <end position="542"/>
    </location>
</feature>
<feature type="signal peptide" evidence="6">
    <location>
        <begin position="1"/>
        <end position="17"/>
    </location>
</feature>
<dbReference type="InterPro" id="IPR035971">
    <property type="entry name" value="CBD_sf"/>
</dbReference>
<dbReference type="GO" id="GO:0030248">
    <property type="term" value="F:cellulose binding"/>
    <property type="evidence" value="ECO:0007669"/>
    <property type="project" value="InterPro"/>
</dbReference>
<feature type="compositionally biased region" description="Basic and acidic residues" evidence="5">
    <location>
        <begin position="577"/>
        <end position="591"/>
    </location>
</feature>
<dbReference type="Pfam" id="PF00734">
    <property type="entry name" value="CBM_1"/>
    <property type="match status" value="1"/>
</dbReference>
<dbReference type="PROSITE" id="PS00562">
    <property type="entry name" value="CBM1_1"/>
    <property type="match status" value="1"/>
</dbReference>
<feature type="domain" description="CBM1" evidence="7">
    <location>
        <begin position="17"/>
        <end position="53"/>
    </location>
</feature>
<evidence type="ECO:0000256" key="6">
    <source>
        <dbReference type="SAM" id="SignalP"/>
    </source>
</evidence>
<feature type="region of interest" description="Disordered" evidence="5">
    <location>
        <begin position="64"/>
        <end position="87"/>
    </location>
</feature>
<dbReference type="Pfam" id="PF00544">
    <property type="entry name" value="Pectate_lyase_4"/>
    <property type="match status" value="1"/>
</dbReference>
<dbReference type="SUPFAM" id="SSF57180">
    <property type="entry name" value="Cellulose-binding domain"/>
    <property type="match status" value="1"/>
</dbReference>
<keyword evidence="9" id="KW-1185">Reference proteome</keyword>
<dbReference type="SMART" id="SM00656">
    <property type="entry name" value="Amb_all"/>
    <property type="match status" value="1"/>
</dbReference>
<dbReference type="EMBL" id="JAQGDS010000001">
    <property type="protein sequence ID" value="KAJ6263912.1"/>
    <property type="molecule type" value="Genomic_DNA"/>
</dbReference>
<dbReference type="InterPro" id="IPR002022">
    <property type="entry name" value="Pec_lyase"/>
</dbReference>
<feature type="compositionally biased region" description="Basic and acidic residues" evidence="5">
    <location>
        <begin position="543"/>
        <end position="559"/>
    </location>
</feature>
<keyword evidence="3 4" id="KW-0456">Lyase</keyword>
<dbReference type="InterPro" id="IPR012334">
    <property type="entry name" value="Pectin_lyas_fold"/>
</dbReference>
<feature type="chain" id="PRO_5041993450" evidence="6">
    <location>
        <begin position="18"/>
        <end position="709"/>
    </location>
</feature>
<dbReference type="PANTHER" id="PTHR31683:SF18">
    <property type="entry name" value="PECTATE LYASE 21-RELATED"/>
    <property type="match status" value="1"/>
</dbReference>
<dbReference type="GO" id="GO:0000272">
    <property type="term" value="P:polysaccharide catabolic process"/>
    <property type="evidence" value="ECO:0007669"/>
    <property type="project" value="UniProtKB-KW"/>
</dbReference>
<feature type="region of interest" description="Disordered" evidence="5">
    <location>
        <begin position="571"/>
        <end position="591"/>
    </location>
</feature>
<feature type="compositionally biased region" description="Low complexity" evidence="5">
    <location>
        <begin position="491"/>
        <end position="509"/>
    </location>
</feature>
<keyword evidence="2 6" id="KW-0732">Signal</keyword>
<comment type="subcellular location">
    <subcellularLocation>
        <location evidence="4">Secreted</location>
    </subcellularLocation>
</comment>
<evidence type="ECO:0000256" key="1">
    <source>
        <dbReference type="ARBA" id="ARBA00010980"/>
    </source>
</evidence>
<evidence type="ECO:0000313" key="9">
    <source>
        <dbReference type="Proteomes" id="UP001221413"/>
    </source>
</evidence>
<dbReference type="AlphaFoldDB" id="A0AAD6J504"/>
<keyword evidence="4" id="KW-0624">Polysaccharide degradation</keyword>
<organism evidence="8 9">
    <name type="scientific">Drechslerella dactyloides</name>
    <name type="common">Nematode-trapping fungus</name>
    <name type="synonym">Arthrobotrys dactyloides</name>
    <dbReference type="NCBI Taxonomy" id="74499"/>
    <lineage>
        <taxon>Eukaryota</taxon>
        <taxon>Fungi</taxon>
        <taxon>Dikarya</taxon>
        <taxon>Ascomycota</taxon>
        <taxon>Pezizomycotina</taxon>
        <taxon>Orbiliomycetes</taxon>
        <taxon>Orbiliales</taxon>
        <taxon>Orbiliaceae</taxon>
        <taxon>Drechslerella</taxon>
    </lineage>
</organism>
<evidence type="ECO:0000259" key="7">
    <source>
        <dbReference type="PROSITE" id="PS51164"/>
    </source>
</evidence>
<accession>A0AAD6J504</accession>
<comment type="caution">
    <text evidence="8">The sequence shown here is derived from an EMBL/GenBank/DDBJ whole genome shotgun (WGS) entry which is preliminary data.</text>
</comment>
<dbReference type="InterPro" id="IPR000254">
    <property type="entry name" value="CBD"/>
</dbReference>
<sequence length="709" mass="77141">MEKKVILGLALAAVVSAQAPAYGQCGGTNWIGPTTCVSGWTCVYSNDYYSQCLQATGVTTAKTTTTTKTTTKTSSTKTSSTKTTSTKMTTAATTKSTTLATSTTKTSAAPVGGTCLPTCTVGYCSLNGGTKGGIGGAVTTVSSLDALTTAVAGDNPKIVYVSGTISGSAQVDVGSNTHIVGKSGSQLVGVGFRAKEVSNIVFANLKISKCLAPIDNILLQTATNVLVDHCDLSSDRDHDKDYYDGALDMSHATDFVTVQNTFIHDHWKCSLIGHSDKNAAEDTGHLRVTYYRNRWSNCNSRQPSLRFGTGHVVNNHYQDSELGYTSRMGAQMLVEYSQFVNVAAIDYEESSTTGYVVTRGNDYGTVRATTTTTSESDTSYANTQEQSLALFDRIINNPILHYVNLCFVAHSTNFQMAKHEQSNRSGEYRSGEYRNGEYRNGEYRNGEYRNGEYRNSEYSPRSRDKSQDRSRDRSRDRHERDRRRRRHRSPSYDSYSSSDSDDSGYSRSPSPRRPSRRHTSAAIYDDEDRGHRTRGRDHRRRPTREYHSEESRSRERGGIVEDLLGAIGLIQAKNKGSRGERSRSDEDGRKTTRDALQAALTAAAMEAFRTRKEGKLTPQRLMQIAGAAIAAGGLDALVDRNGGNGGSMKSIIESVVAGLATGKTMGKTVKHKRDGSVGDKVGTGFVGLAAKTLARSLSQGPTRRRTSKN</sequence>
<dbReference type="PROSITE" id="PS51164">
    <property type="entry name" value="CBM1_2"/>
    <property type="match status" value="1"/>
</dbReference>
<proteinExistence type="inferred from homology"/>
<dbReference type="GO" id="GO:0005576">
    <property type="term" value="C:extracellular region"/>
    <property type="evidence" value="ECO:0007669"/>
    <property type="project" value="UniProtKB-SubCell"/>
</dbReference>
<feature type="region of interest" description="Disordered" evidence="5">
    <location>
        <begin position="418"/>
        <end position="559"/>
    </location>
</feature>
<gene>
    <name evidence="8" type="ORF">Dda_0049</name>
</gene>
<feature type="compositionally biased region" description="Basic and acidic residues" evidence="5">
    <location>
        <begin position="418"/>
        <end position="479"/>
    </location>
</feature>
<keyword evidence="4" id="KW-0119">Carbohydrate metabolism</keyword>
<dbReference type="SUPFAM" id="SSF51126">
    <property type="entry name" value="Pectin lyase-like"/>
    <property type="match status" value="1"/>
</dbReference>
<protein>
    <submittedName>
        <fullName evidence="8">Pectate lyase A</fullName>
    </submittedName>
</protein>
<evidence type="ECO:0000256" key="4">
    <source>
        <dbReference type="RuleBase" id="RU361173"/>
    </source>
</evidence>
<keyword evidence="4" id="KW-0964">Secreted</keyword>
<evidence type="ECO:0000256" key="2">
    <source>
        <dbReference type="ARBA" id="ARBA00022729"/>
    </source>
</evidence>
<dbReference type="InterPro" id="IPR011050">
    <property type="entry name" value="Pectin_lyase_fold/virulence"/>
</dbReference>
<name>A0AAD6J504_DREDA</name>
<evidence type="ECO:0000256" key="5">
    <source>
        <dbReference type="SAM" id="MobiDB-lite"/>
    </source>
</evidence>
<dbReference type="SMART" id="SM00236">
    <property type="entry name" value="fCBD"/>
    <property type="match status" value="1"/>
</dbReference>
<dbReference type="Gene3D" id="2.160.20.10">
    <property type="entry name" value="Single-stranded right-handed beta-helix, Pectin lyase-like"/>
    <property type="match status" value="1"/>
</dbReference>
<dbReference type="PANTHER" id="PTHR31683">
    <property type="entry name" value="PECTATE LYASE 18-RELATED"/>
    <property type="match status" value="1"/>
</dbReference>
<evidence type="ECO:0000313" key="8">
    <source>
        <dbReference type="EMBL" id="KAJ6263912.1"/>
    </source>
</evidence>
<comment type="similarity">
    <text evidence="1 4">Belongs to the polysaccharide lyase 1 family.</text>
</comment>
<dbReference type="Proteomes" id="UP001221413">
    <property type="component" value="Unassembled WGS sequence"/>
</dbReference>
<evidence type="ECO:0000256" key="3">
    <source>
        <dbReference type="ARBA" id="ARBA00023239"/>
    </source>
</evidence>
<feature type="compositionally biased region" description="Basic residues" evidence="5">
    <location>
        <begin position="480"/>
        <end position="489"/>
    </location>
</feature>